<dbReference type="Proteomes" id="UP000485058">
    <property type="component" value="Unassembled WGS sequence"/>
</dbReference>
<dbReference type="EMBL" id="BLLF01002174">
    <property type="protein sequence ID" value="GFH23011.1"/>
    <property type="molecule type" value="Genomic_DNA"/>
</dbReference>
<name>A0A699ZL49_HAELA</name>
<dbReference type="InterPro" id="IPR015797">
    <property type="entry name" value="NUDIX_hydrolase-like_dom_sf"/>
</dbReference>
<gene>
    <name evidence="1" type="ORF">HaLaN_20557</name>
</gene>
<comment type="caution">
    <text evidence="1">The sequence shown here is derived from an EMBL/GenBank/DDBJ whole genome shotgun (WGS) entry which is preliminary data.</text>
</comment>
<reference evidence="1 2" key="1">
    <citation type="submission" date="2020-02" db="EMBL/GenBank/DDBJ databases">
        <title>Draft genome sequence of Haematococcus lacustris strain NIES-144.</title>
        <authorList>
            <person name="Morimoto D."/>
            <person name="Nakagawa S."/>
            <person name="Yoshida T."/>
            <person name="Sawayama S."/>
        </authorList>
    </citation>
    <scope>NUCLEOTIDE SEQUENCE [LARGE SCALE GENOMIC DNA]</scope>
    <source>
        <strain evidence="1 2">NIES-144</strain>
    </source>
</reference>
<dbReference type="PANTHER" id="PTHR43222">
    <property type="entry name" value="NUDIX HYDROLASE 23"/>
    <property type="match status" value="1"/>
</dbReference>
<keyword evidence="2" id="KW-1185">Reference proteome</keyword>
<accession>A0A699ZL49</accession>
<feature type="non-terminal residue" evidence="1">
    <location>
        <position position="1"/>
    </location>
</feature>
<dbReference type="AlphaFoldDB" id="A0A699ZL49"/>
<evidence type="ECO:0000313" key="2">
    <source>
        <dbReference type="Proteomes" id="UP000485058"/>
    </source>
</evidence>
<dbReference type="PANTHER" id="PTHR43222:SF2">
    <property type="entry name" value="NUDIX HYDROLASE 23, CHLOROPLASTIC"/>
    <property type="match status" value="1"/>
</dbReference>
<keyword evidence="1" id="KW-0378">Hydrolase</keyword>
<organism evidence="1 2">
    <name type="scientific">Haematococcus lacustris</name>
    <name type="common">Green alga</name>
    <name type="synonym">Haematococcus pluvialis</name>
    <dbReference type="NCBI Taxonomy" id="44745"/>
    <lineage>
        <taxon>Eukaryota</taxon>
        <taxon>Viridiplantae</taxon>
        <taxon>Chlorophyta</taxon>
        <taxon>core chlorophytes</taxon>
        <taxon>Chlorophyceae</taxon>
        <taxon>CS clade</taxon>
        <taxon>Chlamydomonadales</taxon>
        <taxon>Haematococcaceae</taxon>
        <taxon>Haematococcus</taxon>
    </lineage>
</organism>
<proteinExistence type="predicted"/>
<dbReference type="Gene3D" id="3.90.79.10">
    <property type="entry name" value="Nucleoside Triphosphate Pyrophosphohydrolase"/>
    <property type="match status" value="1"/>
</dbReference>
<dbReference type="SUPFAM" id="SSF55811">
    <property type="entry name" value="Nudix"/>
    <property type="match status" value="1"/>
</dbReference>
<dbReference type="GO" id="GO:0016787">
    <property type="term" value="F:hydrolase activity"/>
    <property type="evidence" value="ECO:0007669"/>
    <property type="project" value="UniProtKB-KW"/>
</dbReference>
<evidence type="ECO:0000313" key="1">
    <source>
        <dbReference type="EMBL" id="GFH23011.1"/>
    </source>
</evidence>
<protein>
    <submittedName>
        <fullName evidence="1">MutT/NUDIX hydrolase</fullName>
    </submittedName>
</protein>
<sequence length="178" mass="19429">ICGSPMRLVQPPTEHEWRHVCSSVACGYTDYFNPRMVVGCIVEHQGKILLCRETLEEAGAVVTITAPYCHWDIPIIGQAYVLFRAQLAPPFSFSAGPESQEVALFSPADIPHAALAFSSIAITLRLYQEDLAAGHFRLHHGVIDKRPGSGPNDPASFVVRDHMALDLQAAEGSAMQPH</sequence>